<dbReference type="OrthoDB" id="10254663at2759"/>
<keyword evidence="5" id="KW-0175">Coiled coil</keyword>
<dbReference type="InterPro" id="IPR051877">
    <property type="entry name" value="Centriole_BasalBody_StrucProt"/>
</dbReference>
<keyword evidence="3" id="KW-0206">Cytoskeleton</keyword>
<comment type="subcellular location">
    <subcellularLocation>
        <location evidence="1">Cytoplasm</location>
        <location evidence="1">Cytoskeleton</location>
        <location evidence="1">Microtubule organizing center</location>
        <location evidence="1">Centrosome</location>
        <location evidence="1">Centriole</location>
    </subcellularLocation>
</comment>
<name>A0A482VFQ2_ASBVE</name>
<keyword evidence="2" id="KW-0963">Cytoplasm</keyword>
<dbReference type="SUPFAM" id="SSF90257">
    <property type="entry name" value="Myosin rod fragments"/>
    <property type="match status" value="1"/>
</dbReference>
<reference evidence="6 7" key="1">
    <citation type="submission" date="2017-03" db="EMBL/GenBank/DDBJ databases">
        <title>Genome of the blue death feigning beetle - Asbolus verrucosus.</title>
        <authorList>
            <person name="Rider S.D."/>
        </authorList>
    </citation>
    <scope>NUCLEOTIDE SEQUENCE [LARGE SCALE GENOMIC DNA]</scope>
    <source>
        <strain evidence="6">Butters</strain>
        <tissue evidence="6">Head and leg muscle</tissue>
    </source>
</reference>
<feature type="non-terminal residue" evidence="6">
    <location>
        <position position="1"/>
    </location>
</feature>
<evidence type="ECO:0000313" key="7">
    <source>
        <dbReference type="Proteomes" id="UP000292052"/>
    </source>
</evidence>
<dbReference type="Proteomes" id="UP000292052">
    <property type="component" value="Unassembled WGS sequence"/>
</dbReference>
<evidence type="ECO:0000256" key="3">
    <source>
        <dbReference type="ARBA" id="ARBA00023212"/>
    </source>
</evidence>
<feature type="non-terminal residue" evidence="6">
    <location>
        <position position="301"/>
    </location>
</feature>
<dbReference type="EMBL" id="QDEB01106887">
    <property type="protein sequence ID" value="RZB89882.1"/>
    <property type="molecule type" value="Genomic_DNA"/>
</dbReference>
<dbReference type="GO" id="GO:0005814">
    <property type="term" value="C:centriole"/>
    <property type="evidence" value="ECO:0007669"/>
    <property type="project" value="UniProtKB-SubCell"/>
</dbReference>
<sequence>AAIDESTNQEHLLRNCETELVTLRQELDTIKKIKDGAIQENRRLQDDLCSVTCDCRDSRKELELYKRQVDDLKTQLQHYVAEVKRTEDLISNKEIERNELLDQFRSLSHEANVLETNNHTLENEATQSKVQLSVALDHASDLERKLENKETIILSYEKQIADLTSQIASLEIQLRQFMTQFERTDVELQNMRDLCLKLEAENSKFKRQLRDREDQRLQMDRNVDQLRSEREVLQHVVTRDRRTVESVEKDLHDAKHETTELRLLNQDLQEEVQRLKIQIQELKDKFVVTSEQLDMYQEKAL</sequence>
<evidence type="ECO:0000256" key="1">
    <source>
        <dbReference type="ARBA" id="ARBA00004114"/>
    </source>
</evidence>
<dbReference type="PANTHER" id="PTHR20544">
    <property type="entry name" value="CENTROSOMAL PROTEIN CEP135"/>
    <property type="match status" value="1"/>
</dbReference>
<evidence type="ECO:0000313" key="6">
    <source>
        <dbReference type="EMBL" id="RZB89882.1"/>
    </source>
</evidence>
<organism evidence="6 7">
    <name type="scientific">Asbolus verrucosus</name>
    <name type="common">Desert ironclad beetle</name>
    <dbReference type="NCBI Taxonomy" id="1661398"/>
    <lineage>
        <taxon>Eukaryota</taxon>
        <taxon>Metazoa</taxon>
        <taxon>Ecdysozoa</taxon>
        <taxon>Arthropoda</taxon>
        <taxon>Hexapoda</taxon>
        <taxon>Insecta</taxon>
        <taxon>Pterygota</taxon>
        <taxon>Neoptera</taxon>
        <taxon>Endopterygota</taxon>
        <taxon>Coleoptera</taxon>
        <taxon>Polyphaga</taxon>
        <taxon>Cucujiformia</taxon>
        <taxon>Tenebrionidae</taxon>
        <taxon>Pimeliinae</taxon>
        <taxon>Asbolus</taxon>
    </lineage>
</organism>
<evidence type="ECO:0000256" key="5">
    <source>
        <dbReference type="SAM" id="Coils"/>
    </source>
</evidence>
<comment type="caution">
    <text evidence="6">The sequence shown here is derived from an EMBL/GenBank/DDBJ whole genome shotgun (WGS) entry which is preliminary data.</text>
</comment>
<gene>
    <name evidence="6" type="ORF">BDFB_002032</name>
</gene>
<dbReference type="Gene3D" id="1.10.287.1490">
    <property type="match status" value="1"/>
</dbReference>
<feature type="coiled-coil region" evidence="5">
    <location>
        <begin position="13"/>
        <end position="299"/>
    </location>
</feature>
<accession>A0A482VFQ2</accession>
<comment type="similarity">
    <text evidence="4">Belongs to the CEP135/TSGA10 family.</text>
</comment>
<keyword evidence="7" id="KW-1185">Reference proteome</keyword>
<evidence type="ECO:0000256" key="4">
    <source>
        <dbReference type="ARBA" id="ARBA00038123"/>
    </source>
</evidence>
<evidence type="ECO:0000256" key="2">
    <source>
        <dbReference type="ARBA" id="ARBA00022490"/>
    </source>
</evidence>
<dbReference type="AlphaFoldDB" id="A0A482VFQ2"/>
<dbReference type="STRING" id="1661398.A0A482VFQ2"/>
<proteinExistence type="inferred from homology"/>
<dbReference type="PANTHER" id="PTHR20544:SF0">
    <property type="entry name" value="NUCLEOPROTEIN TPR_MLP1 DOMAIN-CONTAINING PROTEIN"/>
    <property type="match status" value="1"/>
</dbReference>
<protein>
    <submittedName>
        <fullName evidence="6">CALCOCO1 domain containing protein</fullName>
    </submittedName>
</protein>